<sequence length="272" mass="29968">MTIPHTQTGYGFVRGLPRINSLDNIVSPDNPDRMVMGHEICSSVTEVELELVNDAKYAVSTRHLVFIGNSEKLCMQGHHNAYGITLNGRFQECLLVTNPRSLIAIPDGVLSKTATSATDTIMKVRGVLGPSAKVLVLGAGVLGLNAVQILRDLGCHIVCVDRKAEVAQLAQSISADAFYSSFADINDAPESFHVSFDFVGVPECVQCSVQYFNAGRKISMVLRWLKEEKLKPVVDSRPMRELPEYMERLPRACSRWLCRWFCGSAHNKAVSA</sequence>
<feature type="domain" description="Alcohol dehydrogenase-like C-terminal" evidence="6">
    <location>
        <begin position="142"/>
        <end position="221"/>
    </location>
</feature>
<keyword evidence="5" id="KW-0560">Oxidoreductase</keyword>
<keyword evidence="4" id="KW-0862">Zinc</keyword>
<dbReference type="InterPro" id="IPR036291">
    <property type="entry name" value="NAD(P)-bd_dom_sf"/>
</dbReference>
<dbReference type="Pfam" id="PF00107">
    <property type="entry name" value="ADH_zinc_N"/>
    <property type="match status" value="1"/>
</dbReference>
<accession>A0A4P9ZDJ4</accession>
<dbReference type="SUPFAM" id="SSF51735">
    <property type="entry name" value="NAD(P)-binding Rossmann-fold domains"/>
    <property type="match status" value="1"/>
</dbReference>
<organism evidence="7 8">
    <name type="scientific">Metschnikowia bicuspidata</name>
    <dbReference type="NCBI Taxonomy" id="27322"/>
    <lineage>
        <taxon>Eukaryota</taxon>
        <taxon>Fungi</taxon>
        <taxon>Dikarya</taxon>
        <taxon>Ascomycota</taxon>
        <taxon>Saccharomycotina</taxon>
        <taxon>Pichiomycetes</taxon>
        <taxon>Metschnikowiaceae</taxon>
        <taxon>Metschnikowia</taxon>
    </lineage>
</organism>
<name>A0A4P9ZDJ4_9ASCO</name>
<reference evidence="8" key="1">
    <citation type="journal article" date="2018" name="Nat. Microbiol.">
        <title>Leveraging single-cell genomics to expand the fungal tree of life.</title>
        <authorList>
            <person name="Ahrendt S.R."/>
            <person name="Quandt C.A."/>
            <person name="Ciobanu D."/>
            <person name="Clum A."/>
            <person name="Salamov A."/>
            <person name="Andreopoulos B."/>
            <person name="Cheng J.F."/>
            <person name="Woyke T."/>
            <person name="Pelin A."/>
            <person name="Henrissat B."/>
            <person name="Reynolds N.K."/>
            <person name="Benny G.L."/>
            <person name="Smith M.E."/>
            <person name="James T.Y."/>
            <person name="Grigoriev I.V."/>
        </authorList>
    </citation>
    <scope>NUCLEOTIDE SEQUENCE [LARGE SCALE GENOMIC DNA]</scope>
    <source>
        <strain evidence="8">Baker2002</strain>
    </source>
</reference>
<evidence type="ECO:0000256" key="4">
    <source>
        <dbReference type="ARBA" id="ARBA00022833"/>
    </source>
</evidence>
<evidence type="ECO:0000313" key="8">
    <source>
        <dbReference type="Proteomes" id="UP000268321"/>
    </source>
</evidence>
<comment type="cofactor">
    <cofactor evidence="1">
        <name>Zn(2+)</name>
        <dbReference type="ChEBI" id="CHEBI:29105"/>
    </cofactor>
</comment>
<evidence type="ECO:0000256" key="5">
    <source>
        <dbReference type="ARBA" id="ARBA00023002"/>
    </source>
</evidence>
<dbReference type="GO" id="GO:0016491">
    <property type="term" value="F:oxidoreductase activity"/>
    <property type="evidence" value="ECO:0007669"/>
    <property type="project" value="UniProtKB-KW"/>
</dbReference>
<dbReference type="Gene3D" id="3.90.180.10">
    <property type="entry name" value="Medium-chain alcohol dehydrogenases, catalytic domain"/>
    <property type="match status" value="1"/>
</dbReference>
<comment type="similarity">
    <text evidence="2">Belongs to the zinc-containing alcohol dehydrogenase family.</text>
</comment>
<dbReference type="Gene3D" id="3.40.50.720">
    <property type="entry name" value="NAD(P)-binding Rossmann-like Domain"/>
    <property type="match status" value="1"/>
</dbReference>
<protein>
    <recommendedName>
        <fullName evidence="6">Alcohol dehydrogenase-like C-terminal domain-containing protein</fullName>
    </recommendedName>
</protein>
<proteinExistence type="inferred from homology"/>
<evidence type="ECO:0000256" key="2">
    <source>
        <dbReference type="ARBA" id="ARBA00008072"/>
    </source>
</evidence>
<gene>
    <name evidence="7" type="ORF">METBISCDRAFT_30639</name>
</gene>
<dbReference type="AlphaFoldDB" id="A0A4P9ZDJ4"/>
<evidence type="ECO:0000256" key="3">
    <source>
        <dbReference type="ARBA" id="ARBA00022723"/>
    </source>
</evidence>
<evidence type="ECO:0000256" key="1">
    <source>
        <dbReference type="ARBA" id="ARBA00001947"/>
    </source>
</evidence>
<keyword evidence="8" id="KW-1185">Reference proteome</keyword>
<evidence type="ECO:0000313" key="7">
    <source>
        <dbReference type="EMBL" id="RKP30853.1"/>
    </source>
</evidence>
<dbReference type="InterPro" id="IPR013149">
    <property type="entry name" value="ADH-like_C"/>
</dbReference>
<dbReference type="GO" id="GO:0046872">
    <property type="term" value="F:metal ion binding"/>
    <property type="evidence" value="ECO:0007669"/>
    <property type="project" value="UniProtKB-KW"/>
</dbReference>
<dbReference type="PANTHER" id="PTHR43350:SF17">
    <property type="entry name" value="NAD-DEPENDENT ALCOHOL DEHYDROGENASE"/>
    <property type="match status" value="1"/>
</dbReference>
<dbReference type="EMBL" id="ML004451">
    <property type="protein sequence ID" value="RKP30853.1"/>
    <property type="molecule type" value="Genomic_DNA"/>
</dbReference>
<dbReference type="PANTHER" id="PTHR43350">
    <property type="entry name" value="NAD-DEPENDENT ALCOHOL DEHYDROGENASE"/>
    <property type="match status" value="1"/>
</dbReference>
<keyword evidence="3" id="KW-0479">Metal-binding</keyword>
<dbReference type="OrthoDB" id="1879366at2759"/>
<evidence type="ECO:0000259" key="6">
    <source>
        <dbReference type="Pfam" id="PF00107"/>
    </source>
</evidence>
<dbReference type="Proteomes" id="UP000268321">
    <property type="component" value="Unassembled WGS sequence"/>
</dbReference>